<dbReference type="Proteomes" id="UP000671914">
    <property type="component" value="Chromosome"/>
</dbReference>
<dbReference type="PANTHER" id="PTHR43798">
    <property type="entry name" value="MONOACYLGLYCEROL LIPASE"/>
    <property type="match status" value="1"/>
</dbReference>
<evidence type="ECO:0000256" key="3">
    <source>
        <dbReference type="ARBA" id="ARBA00012568"/>
    </source>
</evidence>
<keyword evidence="5 7" id="KW-0378">Hydrolase</keyword>
<dbReference type="GO" id="GO:0046464">
    <property type="term" value="P:acylglycerol catabolic process"/>
    <property type="evidence" value="ECO:0007669"/>
    <property type="project" value="TreeGrafter"/>
</dbReference>
<dbReference type="Gene3D" id="3.40.50.1820">
    <property type="entry name" value="alpha/beta hydrolase"/>
    <property type="match status" value="1"/>
</dbReference>
<dbReference type="KEGG" id="aarc:G127AT_12080"/>
<dbReference type="GO" id="GO:0004177">
    <property type="term" value="F:aminopeptidase activity"/>
    <property type="evidence" value="ECO:0007669"/>
    <property type="project" value="UniProtKB-EC"/>
</dbReference>
<feature type="domain" description="AB hydrolase-1" evidence="8">
    <location>
        <begin position="35"/>
        <end position="274"/>
    </location>
</feature>
<dbReference type="PIRSF" id="PIRSF005539">
    <property type="entry name" value="Pept_S33_TRI_F1"/>
    <property type="match status" value="1"/>
</dbReference>
<name>A0A975FL05_9MICO</name>
<dbReference type="GO" id="GO:0047372">
    <property type="term" value="F:monoacylglycerol lipase activity"/>
    <property type="evidence" value="ECO:0007669"/>
    <property type="project" value="TreeGrafter"/>
</dbReference>
<dbReference type="NCBIfam" id="TIGR01250">
    <property type="entry name" value="pro_imino_pep_2"/>
    <property type="match status" value="1"/>
</dbReference>
<dbReference type="GO" id="GO:0006508">
    <property type="term" value="P:proteolysis"/>
    <property type="evidence" value="ECO:0007669"/>
    <property type="project" value="InterPro"/>
</dbReference>
<dbReference type="InterPro" id="IPR005945">
    <property type="entry name" value="Pro_imino_pep"/>
</dbReference>
<proteinExistence type="inferred from homology"/>
<evidence type="ECO:0000313" key="10">
    <source>
        <dbReference type="Proteomes" id="UP000671914"/>
    </source>
</evidence>
<evidence type="ECO:0000256" key="1">
    <source>
        <dbReference type="ARBA" id="ARBA00001585"/>
    </source>
</evidence>
<accession>A0A975FL05</accession>
<dbReference type="SUPFAM" id="SSF53474">
    <property type="entry name" value="alpha/beta-Hydrolases"/>
    <property type="match status" value="1"/>
</dbReference>
<dbReference type="PANTHER" id="PTHR43798:SF33">
    <property type="entry name" value="HYDROLASE, PUTATIVE (AFU_ORTHOLOGUE AFUA_2G14860)-RELATED"/>
    <property type="match status" value="1"/>
</dbReference>
<comment type="catalytic activity">
    <reaction evidence="1">
        <text>Release of N-terminal proline from a peptide.</text>
        <dbReference type="EC" id="3.4.11.5"/>
    </reaction>
</comment>
<dbReference type="RefSeq" id="WP_210897215.1">
    <property type="nucleotide sequence ID" value="NZ_CP071696.1"/>
</dbReference>
<gene>
    <name evidence="9" type="ORF">G127AT_12080</name>
</gene>
<dbReference type="InterPro" id="IPR000073">
    <property type="entry name" value="AB_hydrolase_1"/>
</dbReference>
<evidence type="ECO:0000256" key="2">
    <source>
        <dbReference type="ARBA" id="ARBA00010088"/>
    </source>
</evidence>
<dbReference type="EC" id="3.4.11.5" evidence="3"/>
<reference evidence="9" key="1">
    <citation type="submission" date="2021-03" db="EMBL/GenBank/DDBJ databases">
        <title>Agromyces archimandritus sp. nov., isolated from the cockroach Archimandrita tessellata.</title>
        <authorList>
            <person name="Guzman J."/>
            <person name="Ortuzar M."/>
            <person name="Poehlein A."/>
            <person name="Daniel R."/>
            <person name="Trujillo M."/>
            <person name="Vilcinskas A."/>
        </authorList>
    </citation>
    <scope>NUCLEOTIDE SEQUENCE</scope>
    <source>
        <strain evidence="9">G127AT</strain>
    </source>
</reference>
<protein>
    <recommendedName>
        <fullName evidence="4">Proline iminopeptidase</fullName>
        <ecNumber evidence="3">3.4.11.5</ecNumber>
    </recommendedName>
    <alternativeName>
        <fullName evidence="6">Prolyl aminopeptidase</fullName>
    </alternativeName>
</protein>
<dbReference type="PRINTS" id="PR00793">
    <property type="entry name" value="PROAMNOPTASE"/>
</dbReference>
<dbReference type="EMBL" id="CP071696">
    <property type="protein sequence ID" value="QTX04030.1"/>
    <property type="molecule type" value="Genomic_DNA"/>
</dbReference>
<keyword evidence="10" id="KW-1185">Reference proteome</keyword>
<evidence type="ECO:0000259" key="8">
    <source>
        <dbReference type="Pfam" id="PF00561"/>
    </source>
</evidence>
<evidence type="ECO:0000256" key="4">
    <source>
        <dbReference type="ARBA" id="ARBA00021843"/>
    </source>
</evidence>
<dbReference type="InterPro" id="IPR002410">
    <property type="entry name" value="Peptidase_S33"/>
</dbReference>
<evidence type="ECO:0000313" key="9">
    <source>
        <dbReference type="EMBL" id="QTX04030.1"/>
    </source>
</evidence>
<evidence type="ECO:0000256" key="6">
    <source>
        <dbReference type="ARBA" id="ARBA00029605"/>
    </source>
</evidence>
<dbReference type="PRINTS" id="PR00111">
    <property type="entry name" value="ABHYDROLASE"/>
</dbReference>
<dbReference type="Pfam" id="PF00561">
    <property type="entry name" value="Abhydrolase_1"/>
    <property type="match status" value="1"/>
</dbReference>
<dbReference type="GO" id="GO:0016020">
    <property type="term" value="C:membrane"/>
    <property type="evidence" value="ECO:0007669"/>
    <property type="project" value="TreeGrafter"/>
</dbReference>
<dbReference type="InterPro" id="IPR029058">
    <property type="entry name" value="AB_hydrolase_fold"/>
</dbReference>
<dbReference type="AlphaFoldDB" id="A0A975FL05"/>
<dbReference type="InterPro" id="IPR050266">
    <property type="entry name" value="AB_hydrolase_sf"/>
</dbReference>
<sequence length="300" mass="33084">MHPEILSSRRRFAVPTGDGWIRGSTVGSARPGAAPLLLLHGGPGVPSDYLEPLAGLADERLVILYDQIGCGLSEPARDDSAWQLDRFVHRLELVRQHLGVTGFHVLGHAWGGMLALAYADRYPERVRSLLMASPLVDAEAWSEDAASLVAALPPRHREALRAGPRHPGFATARAEYTRRHYCRSIPRPEPLKRAMTHRGDASQRVMWGASDFAPTGTLRGVSCTDAVRRLDMPSLWLGGGDDEVRPTTLKRFASMAPKSSLAVFPGGTHMVHLEQVAQYRAVLRKYLRMVEPRKARKARA</sequence>
<evidence type="ECO:0000256" key="5">
    <source>
        <dbReference type="ARBA" id="ARBA00022801"/>
    </source>
</evidence>
<organism evidence="9 10">
    <name type="scientific">Agromyces archimandritae</name>
    <dbReference type="NCBI Taxonomy" id="2781962"/>
    <lineage>
        <taxon>Bacteria</taxon>
        <taxon>Bacillati</taxon>
        <taxon>Actinomycetota</taxon>
        <taxon>Actinomycetes</taxon>
        <taxon>Micrococcales</taxon>
        <taxon>Microbacteriaceae</taxon>
        <taxon>Agromyces</taxon>
    </lineage>
</organism>
<comment type="similarity">
    <text evidence="2 7">Belongs to the peptidase S33 family.</text>
</comment>
<evidence type="ECO:0000256" key="7">
    <source>
        <dbReference type="PIRNR" id="PIRNR005539"/>
    </source>
</evidence>